<accession>A0ABS1TXL8</accession>
<dbReference type="InterPro" id="IPR009367">
    <property type="entry name" value="Elm1-like"/>
</dbReference>
<comment type="caution">
    <text evidence="1">The sequence shown here is derived from an EMBL/GenBank/DDBJ whole genome shotgun (WGS) entry which is preliminary data.</text>
</comment>
<name>A0ABS1TXL8_9PROT</name>
<proteinExistence type="predicted"/>
<dbReference type="Pfam" id="PF06258">
    <property type="entry name" value="Mito_fiss_Elm1"/>
    <property type="match status" value="1"/>
</dbReference>
<dbReference type="Proteomes" id="UP000660885">
    <property type="component" value="Unassembled WGS sequence"/>
</dbReference>
<evidence type="ECO:0000313" key="1">
    <source>
        <dbReference type="EMBL" id="MBL6077195.1"/>
    </source>
</evidence>
<dbReference type="PANTHER" id="PTHR33986:SF15">
    <property type="entry name" value="MITOCHONDRIAL FISSION PROTEIN ELM1"/>
    <property type="match status" value="1"/>
</dbReference>
<gene>
    <name evidence="1" type="ORF">JMJ56_04195</name>
</gene>
<dbReference type="RefSeq" id="WP_202830326.1">
    <property type="nucleotide sequence ID" value="NZ_JAETWB010000001.1"/>
</dbReference>
<reference evidence="1 2" key="1">
    <citation type="submission" date="2021-01" db="EMBL/GenBank/DDBJ databases">
        <title>Belnapia mucosa sp. nov. and Belnapia arida sp. nov., isolated from the Tabernas Desert (Almeria, Spain).</title>
        <authorList>
            <person name="Molina-Menor E."/>
            <person name="Vidal-Verdu A."/>
            <person name="Calonge A."/>
            <person name="Satari L."/>
            <person name="Pereto J."/>
            <person name="Porcar M."/>
        </authorList>
    </citation>
    <scope>NUCLEOTIDE SEQUENCE [LARGE SCALE GENOMIC DNA]</scope>
    <source>
        <strain evidence="1 2">T18</strain>
    </source>
</reference>
<organism evidence="1 2">
    <name type="scientific">Belnapia arida</name>
    <dbReference type="NCBI Taxonomy" id="2804533"/>
    <lineage>
        <taxon>Bacteria</taxon>
        <taxon>Pseudomonadati</taxon>
        <taxon>Pseudomonadota</taxon>
        <taxon>Alphaproteobacteria</taxon>
        <taxon>Acetobacterales</taxon>
        <taxon>Roseomonadaceae</taxon>
        <taxon>Belnapia</taxon>
    </lineage>
</organism>
<sequence>MTQPGVWVLADPRAGTAAQALGIAERLGLPFRVVDLQWGRLARWPIPWPSLAGLTAEARSRVTVPWPGLALSAGRRSGPVARWLRRHGARTVHCMRPGLGAADFDLLVIGAHDRPQPAPNVMEILGACHRMSPGRLAAAREEWAALEALPSPRVALLVGGPVRDEGMRPAAAAAIGRQVAGMAGSVMATTSRRTGAPASEALSATLARRPHRLFRWGEGGANPFAGFLAWADAVVVTGDSVSMLSEALATAAPVFVADPGGLGPRHLRLRESLVAAGQARALGEGWFTRQTLDESARVAAVIRARGWGVTAVGDATK</sequence>
<protein>
    <submittedName>
        <fullName evidence="1">Mitochondrial fission ELM1 family protein</fullName>
    </submittedName>
</protein>
<evidence type="ECO:0000313" key="2">
    <source>
        <dbReference type="Proteomes" id="UP000660885"/>
    </source>
</evidence>
<dbReference type="PANTHER" id="PTHR33986">
    <property type="entry name" value="OS02G0535700 PROTEIN"/>
    <property type="match status" value="1"/>
</dbReference>
<keyword evidence="2" id="KW-1185">Reference proteome</keyword>
<dbReference type="EMBL" id="JAETWB010000001">
    <property type="protein sequence ID" value="MBL6077195.1"/>
    <property type="molecule type" value="Genomic_DNA"/>
</dbReference>